<protein>
    <submittedName>
        <fullName evidence="9">Aconitase/3-isopropylmalate dehydratase swivel</fullName>
    </submittedName>
</protein>
<keyword evidence="4" id="KW-0411">Iron-sulfur</keyword>
<name>A0A9X0BDX4_9EURO</name>
<evidence type="ECO:0000313" key="9">
    <source>
        <dbReference type="EMBL" id="KAJ5409019.1"/>
    </source>
</evidence>
<dbReference type="PANTHER" id="PTHR43183:SF1">
    <property type="entry name" value="HYPOTHETICAL DIHYDROXY-ACID DEHYDRATASE (EUROFUNG)-RELATED"/>
    <property type="match status" value="1"/>
</dbReference>
<sequence length="651" mass="71131">MGCSTGKSCEGCSCSTDTPPQPIQIEDCINELAALKRRNQELETRLGLEKKNGAPNIVRQPGRTLRSSAWFDCRSNPGMTAIYMERYFNFGITQEELMSGKPMIGIAQTGSDIAPCNRHHIELSKRVREGIRTAGGIAFEFPTHPIQETSRRPTATLDRNLAYLSMVEVLTSYFLDGVVLLTGCDKTTPACLMAAATVNIPAICMNVGPMLNGYDKSTLVGSGAVLWKGREMYAAGDINENEFMDYISRSTPSVGHCNTMGTASTMNALAEALGMALPGSAAIPAAYRHRAQCAYETGKQIVEMVEADRKPSDILTREAFENAIVANAAIGGSTNAPIHLSAIAQHAGIELSMDDWDTIGSKIPLLLNMQPSGEYLGEEYFRAGGLPAIMAELLDQGKLHLNALTANGKTMGENVRGKHSWDRRIIRPYDDPLMKDAGFINLKGTLFDSAIMKTCVISPAFRKRYLSNPDDPEAFEGPVVVFDGPEDYEERLEKLPEITDQTILVMRGVGPLGYPGAAEVVNMHPPSKLIKQGLDGLFCIGDGRQSGTSASPSILNASPEAAAGGNLALLKNGDRLRIDLRKRRVDILITDDELKERRQKLSDGYPMVPTGTPWQDIFRRETEQLSNGMVLKNAVQFQRLAQRELAPRHNH</sequence>
<evidence type="ECO:0000256" key="4">
    <source>
        <dbReference type="ARBA" id="ARBA00023014"/>
    </source>
</evidence>
<dbReference type="InterPro" id="IPR037237">
    <property type="entry name" value="IlvD/EDD_N"/>
</dbReference>
<dbReference type="RefSeq" id="XP_056493334.1">
    <property type="nucleotide sequence ID" value="XM_056627539.1"/>
</dbReference>
<feature type="coiled-coil region" evidence="6">
    <location>
        <begin position="25"/>
        <end position="52"/>
    </location>
</feature>
<evidence type="ECO:0000256" key="6">
    <source>
        <dbReference type="SAM" id="Coils"/>
    </source>
</evidence>
<dbReference type="GeneID" id="81366519"/>
<dbReference type="PROSITE" id="PS00886">
    <property type="entry name" value="ILVD_EDD_1"/>
    <property type="match status" value="1"/>
</dbReference>
<dbReference type="InterPro" id="IPR000581">
    <property type="entry name" value="ILV_EDD_N"/>
</dbReference>
<feature type="domain" description="Dihydroxy-acid/6-phosphogluconate dehydratase N-terminal" evidence="7">
    <location>
        <begin position="101"/>
        <end position="414"/>
    </location>
</feature>
<dbReference type="Gene3D" id="3.50.30.80">
    <property type="entry name" value="IlvD/EDD C-terminal domain-like"/>
    <property type="match status" value="1"/>
</dbReference>
<evidence type="ECO:0000259" key="8">
    <source>
        <dbReference type="Pfam" id="PF24877"/>
    </source>
</evidence>
<dbReference type="InterPro" id="IPR052352">
    <property type="entry name" value="Sugar_Degrad_Dehydratases"/>
</dbReference>
<evidence type="ECO:0000259" key="7">
    <source>
        <dbReference type="Pfam" id="PF00920"/>
    </source>
</evidence>
<keyword evidence="2" id="KW-0479">Metal-binding</keyword>
<evidence type="ECO:0000256" key="2">
    <source>
        <dbReference type="ARBA" id="ARBA00022723"/>
    </source>
</evidence>
<gene>
    <name evidence="9" type="ORF">N7509_002902</name>
</gene>
<organism evidence="9 10">
    <name type="scientific">Penicillium cosmopolitanum</name>
    <dbReference type="NCBI Taxonomy" id="1131564"/>
    <lineage>
        <taxon>Eukaryota</taxon>
        <taxon>Fungi</taxon>
        <taxon>Dikarya</taxon>
        <taxon>Ascomycota</taxon>
        <taxon>Pezizomycotina</taxon>
        <taxon>Eurotiomycetes</taxon>
        <taxon>Eurotiomycetidae</taxon>
        <taxon>Eurotiales</taxon>
        <taxon>Aspergillaceae</taxon>
        <taxon>Penicillium</taxon>
    </lineage>
</organism>
<dbReference type="Proteomes" id="UP001147747">
    <property type="component" value="Unassembled WGS sequence"/>
</dbReference>
<dbReference type="InterPro" id="IPR042096">
    <property type="entry name" value="Dihydro-acid_dehy_C"/>
</dbReference>
<evidence type="ECO:0000256" key="1">
    <source>
        <dbReference type="ARBA" id="ARBA00006486"/>
    </source>
</evidence>
<dbReference type="GO" id="GO:0051536">
    <property type="term" value="F:iron-sulfur cluster binding"/>
    <property type="evidence" value="ECO:0007669"/>
    <property type="project" value="UniProtKB-KW"/>
</dbReference>
<dbReference type="OrthoDB" id="3851628at2759"/>
<comment type="caution">
    <text evidence="9">The sequence shown here is derived from an EMBL/GenBank/DDBJ whole genome shotgun (WGS) entry which is preliminary data.</text>
</comment>
<dbReference type="InterPro" id="IPR020558">
    <property type="entry name" value="DiOHA_6PGluconate_deHydtase_CS"/>
</dbReference>
<proteinExistence type="inferred from homology"/>
<dbReference type="NCBIfam" id="NF004784">
    <property type="entry name" value="PRK06131.1"/>
    <property type="match status" value="1"/>
</dbReference>
<dbReference type="Pfam" id="PF00920">
    <property type="entry name" value="ILVD_EDD_N"/>
    <property type="match status" value="1"/>
</dbReference>
<dbReference type="PANTHER" id="PTHR43183">
    <property type="entry name" value="HYPOTHETICAL DIHYDROXYACID DEHYDRATASE (EUROFUNG)-RELATED"/>
    <property type="match status" value="1"/>
</dbReference>
<reference evidence="9" key="1">
    <citation type="submission" date="2022-12" db="EMBL/GenBank/DDBJ databases">
        <authorList>
            <person name="Petersen C."/>
        </authorList>
    </citation>
    <scope>NUCLEOTIDE SEQUENCE</scope>
    <source>
        <strain evidence="9">IBT 29677</strain>
    </source>
</reference>
<keyword evidence="3" id="KW-0408">Iron</keyword>
<evidence type="ECO:0000313" key="10">
    <source>
        <dbReference type="Proteomes" id="UP001147747"/>
    </source>
</evidence>
<evidence type="ECO:0000256" key="3">
    <source>
        <dbReference type="ARBA" id="ARBA00023004"/>
    </source>
</evidence>
<dbReference type="NCBIfam" id="NF009560">
    <property type="entry name" value="PRK13017.1"/>
    <property type="match status" value="1"/>
</dbReference>
<dbReference type="GO" id="GO:0046872">
    <property type="term" value="F:metal ion binding"/>
    <property type="evidence" value="ECO:0007669"/>
    <property type="project" value="UniProtKB-KW"/>
</dbReference>
<evidence type="ECO:0000256" key="5">
    <source>
        <dbReference type="ARBA" id="ARBA00023239"/>
    </source>
</evidence>
<dbReference type="AlphaFoldDB" id="A0A9X0BDX4"/>
<keyword evidence="5" id="KW-0456">Lyase</keyword>
<dbReference type="EMBL" id="JAPZBU010000004">
    <property type="protein sequence ID" value="KAJ5409019.1"/>
    <property type="molecule type" value="Genomic_DNA"/>
</dbReference>
<dbReference type="SUPFAM" id="SSF52016">
    <property type="entry name" value="LeuD/IlvD-like"/>
    <property type="match status" value="1"/>
</dbReference>
<keyword evidence="10" id="KW-1185">Reference proteome</keyword>
<dbReference type="GO" id="GO:0016836">
    <property type="term" value="F:hydro-lyase activity"/>
    <property type="evidence" value="ECO:0007669"/>
    <property type="project" value="UniProtKB-ARBA"/>
</dbReference>
<comment type="similarity">
    <text evidence="1">Belongs to the IlvD/Edd family.</text>
</comment>
<dbReference type="SUPFAM" id="SSF143975">
    <property type="entry name" value="IlvD/EDD N-terminal domain-like"/>
    <property type="match status" value="1"/>
</dbReference>
<dbReference type="InterPro" id="IPR056740">
    <property type="entry name" value="ILV_EDD_C"/>
</dbReference>
<feature type="domain" description="Dihydroxy-acid/6-phosphogluconate dehydratase C-terminal" evidence="8">
    <location>
        <begin position="425"/>
        <end position="628"/>
    </location>
</feature>
<keyword evidence="6" id="KW-0175">Coiled coil</keyword>
<accession>A0A9X0BDX4</accession>
<reference evidence="9" key="2">
    <citation type="journal article" date="2023" name="IMA Fungus">
        <title>Comparative genomic study of the Penicillium genus elucidates a diverse pangenome and 15 lateral gene transfer events.</title>
        <authorList>
            <person name="Petersen C."/>
            <person name="Sorensen T."/>
            <person name="Nielsen M.R."/>
            <person name="Sondergaard T.E."/>
            <person name="Sorensen J.L."/>
            <person name="Fitzpatrick D.A."/>
            <person name="Frisvad J.C."/>
            <person name="Nielsen K.L."/>
        </authorList>
    </citation>
    <scope>NUCLEOTIDE SEQUENCE</scope>
    <source>
        <strain evidence="9">IBT 29677</strain>
    </source>
</reference>
<dbReference type="Pfam" id="PF24877">
    <property type="entry name" value="ILV_EDD_C"/>
    <property type="match status" value="1"/>
</dbReference>